<name>A0A1H5WA15_9VIBR</name>
<dbReference type="PROSITE" id="PS01124">
    <property type="entry name" value="HTH_ARAC_FAMILY_2"/>
    <property type="match status" value="1"/>
</dbReference>
<dbReference type="OrthoDB" id="6396588at2"/>
<dbReference type="PRINTS" id="PR00032">
    <property type="entry name" value="HTHARAC"/>
</dbReference>
<dbReference type="RefSeq" id="WP_103879690.1">
    <property type="nucleotide sequence ID" value="NZ_FNVG01000005.1"/>
</dbReference>
<dbReference type="Pfam" id="PF12833">
    <property type="entry name" value="HTH_18"/>
    <property type="match status" value="1"/>
</dbReference>
<organism evidence="5 6">
    <name type="scientific">Vibrio hangzhouensis</name>
    <dbReference type="NCBI Taxonomy" id="462991"/>
    <lineage>
        <taxon>Bacteria</taxon>
        <taxon>Pseudomonadati</taxon>
        <taxon>Pseudomonadota</taxon>
        <taxon>Gammaproteobacteria</taxon>
        <taxon>Vibrionales</taxon>
        <taxon>Vibrionaceae</taxon>
        <taxon>Vibrio</taxon>
    </lineage>
</organism>
<proteinExistence type="predicted"/>
<keyword evidence="6" id="KW-1185">Reference proteome</keyword>
<dbReference type="SMART" id="SM00342">
    <property type="entry name" value="HTH_ARAC"/>
    <property type="match status" value="1"/>
</dbReference>
<dbReference type="GO" id="GO:0000976">
    <property type="term" value="F:transcription cis-regulatory region binding"/>
    <property type="evidence" value="ECO:0007669"/>
    <property type="project" value="TreeGrafter"/>
</dbReference>
<keyword evidence="2 5" id="KW-0238">DNA-binding</keyword>
<dbReference type="InterPro" id="IPR009057">
    <property type="entry name" value="Homeodomain-like_sf"/>
</dbReference>
<dbReference type="PANTHER" id="PTHR47894">
    <property type="entry name" value="HTH-TYPE TRANSCRIPTIONAL REGULATOR GADX"/>
    <property type="match status" value="1"/>
</dbReference>
<evidence type="ECO:0000256" key="1">
    <source>
        <dbReference type="ARBA" id="ARBA00023015"/>
    </source>
</evidence>
<feature type="domain" description="HTH araC/xylS-type" evidence="4">
    <location>
        <begin position="234"/>
        <end position="331"/>
    </location>
</feature>
<dbReference type="PANTHER" id="PTHR47894:SF4">
    <property type="entry name" value="HTH-TYPE TRANSCRIPTIONAL REGULATOR GADX"/>
    <property type="match status" value="1"/>
</dbReference>
<evidence type="ECO:0000256" key="2">
    <source>
        <dbReference type="ARBA" id="ARBA00023125"/>
    </source>
</evidence>
<evidence type="ECO:0000256" key="3">
    <source>
        <dbReference type="ARBA" id="ARBA00023163"/>
    </source>
</evidence>
<keyword evidence="3" id="KW-0804">Transcription</keyword>
<reference evidence="6" key="1">
    <citation type="submission" date="2016-10" db="EMBL/GenBank/DDBJ databases">
        <authorList>
            <person name="Varghese N."/>
            <person name="Submissions S."/>
        </authorList>
    </citation>
    <scope>NUCLEOTIDE SEQUENCE [LARGE SCALE GENOMIC DNA]</scope>
    <source>
        <strain evidence="6">CGMCC 1.7062</strain>
    </source>
</reference>
<dbReference type="AlphaFoldDB" id="A0A1H5WA15"/>
<dbReference type="EMBL" id="FNVG01000005">
    <property type="protein sequence ID" value="SEF96304.1"/>
    <property type="molecule type" value="Genomic_DNA"/>
</dbReference>
<dbReference type="GO" id="GO:0005829">
    <property type="term" value="C:cytosol"/>
    <property type="evidence" value="ECO:0007669"/>
    <property type="project" value="TreeGrafter"/>
</dbReference>
<dbReference type="Proteomes" id="UP000236721">
    <property type="component" value="Unassembled WGS sequence"/>
</dbReference>
<gene>
    <name evidence="5" type="ORF">SAMN04488244_105189</name>
</gene>
<dbReference type="Gene3D" id="1.10.10.60">
    <property type="entry name" value="Homeodomain-like"/>
    <property type="match status" value="1"/>
</dbReference>
<evidence type="ECO:0000313" key="5">
    <source>
        <dbReference type="EMBL" id="SEF96304.1"/>
    </source>
</evidence>
<dbReference type="SUPFAM" id="SSF46689">
    <property type="entry name" value="Homeodomain-like"/>
    <property type="match status" value="1"/>
</dbReference>
<dbReference type="InterPro" id="IPR018060">
    <property type="entry name" value="HTH_AraC"/>
</dbReference>
<dbReference type="InterPro" id="IPR020449">
    <property type="entry name" value="Tscrpt_reg_AraC-type_HTH"/>
</dbReference>
<keyword evidence="1" id="KW-0805">Transcription regulation</keyword>
<evidence type="ECO:0000313" key="6">
    <source>
        <dbReference type="Proteomes" id="UP000236721"/>
    </source>
</evidence>
<evidence type="ECO:0000259" key="4">
    <source>
        <dbReference type="PROSITE" id="PS01124"/>
    </source>
</evidence>
<protein>
    <submittedName>
        <fullName evidence="5">AraC-type DNA-binding protein</fullName>
    </submittedName>
</protein>
<sequence length="335" mass="38652">MGRPKKDDKVHIVRTEHVLFFTRLFEGLNIDLLPLLRETRVPNTLIDQPEYLYLPESTLKNLLQKLGQSVSISEYGLRVWEMCSVKYVPSYLEKLEDGVSLKVCLTEFGELLKRESSNTKVYVKQAGGSWWLVREKSGVEEVWFKYAEMFSVLFMVQLLKQLTHGQYQPTEIGVQSNVIDDFLKLPELHKVRFYSERPVTALKIDDELIEQLVTIGKKSSEPNEFMPTILSFTQSLKLALSPYFTAGKLPLDMASDITNIHSRTIQRRLREEGTNYKEFSEEILFALIKSALTRSHNVSKIAQQFGYSDCAHFTRAFKRYEGVTPSQYRASIDAK</sequence>
<accession>A0A1H5WA15</accession>
<dbReference type="GO" id="GO:0003700">
    <property type="term" value="F:DNA-binding transcription factor activity"/>
    <property type="evidence" value="ECO:0007669"/>
    <property type="project" value="InterPro"/>
</dbReference>